<comment type="caution">
    <text evidence="6">The sequence shown here is derived from an EMBL/GenBank/DDBJ whole genome shotgun (WGS) entry which is preliminary data.</text>
</comment>
<dbReference type="PATRIC" id="fig|1961.12.peg.3910"/>
<dbReference type="InterPro" id="IPR032808">
    <property type="entry name" value="DoxX"/>
</dbReference>
<reference evidence="7" key="1">
    <citation type="submission" date="2015-07" db="EMBL/GenBank/DDBJ databases">
        <authorList>
            <consortium name="Consortium for Microbial Forensics and Genomics (microFORGE)"/>
            <person name="Knight B.M."/>
            <person name="Roberts D.P."/>
            <person name="Lin D."/>
            <person name="Hari K."/>
            <person name="Fletcher J."/>
            <person name="Melcher U."/>
            <person name="Blagden T."/>
            <person name="Winegar R.A."/>
        </authorList>
    </citation>
    <scope>NUCLEOTIDE SEQUENCE [LARGE SCALE GENOMIC DNA]</scope>
    <source>
        <strain evidence="7">NRRL B-1447</strain>
    </source>
</reference>
<evidence type="ECO:0000313" key="7">
    <source>
        <dbReference type="Proteomes" id="UP000037084"/>
    </source>
</evidence>
<evidence type="ECO:0000256" key="5">
    <source>
        <dbReference type="SAM" id="Phobius"/>
    </source>
</evidence>
<dbReference type="RefSeq" id="WP_053171966.1">
    <property type="nucleotide sequence ID" value="NZ_LGUV01000210.1"/>
</dbReference>
<keyword evidence="4 5" id="KW-0472">Membrane</keyword>
<dbReference type="AlphaFoldDB" id="A0A0L8MLA9"/>
<name>A0A0L8MLA9_STRVG</name>
<evidence type="ECO:0000256" key="4">
    <source>
        <dbReference type="ARBA" id="ARBA00023136"/>
    </source>
</evidence>
<feature type="transmembrane region" description="Helical" evidence="5">
    <location>
        <begin position="50"/>
        <end position="80"/>
    </location>
</feature>
<dbReference type="EMBL" id="LGUV01000210">
    <property type="protein sequence ID" value="KOG51105.1"/>
    <property type="molecule type" value="Genomic_DNA"/>
</dbReference>
<evidence type="ECO:0000256" key="3">
    <source>
        <dbReference type="ARBA" id="ARBA00022989"/>
    </source>
</evidence>
<keyword evidence="3 5" id="KW-1133">Transmembrane helix</keyword>
<feature type="transmembrane region" description="Helical" evidence="5">
    <location>
        <begin position="92"/>
        <end position="113"/>
    </location>
</feature>
<comment type="subcellular location">
    <subcellularLocation>
        <location evidence="1">Membrane</location>
        <topology evidence="1">Multi-pass membrane protein</topology>
    </subcellularLocation>
</comment>
<organism evidence="6 7">
    <name type="scientific">Streptomyces virginiae</name>
    <name type="common">Streptomyces cinnamonensis</name>
    <dbReference type="NCBI Taxonomy" id="1961"/>
    <lineage>
        <taxon>Bacteria</taxon>
        <taxon>Bacillati</taxon>
        <taxon>Actinomycetota</taxon>
        <taxon>Actinomycetes</taxon>
        <taxon>Kitasatosporales</taxon>
        <taxon>Streptomycetaceae</taxon>
        <taxon>Streptomyces</taxon>
    </lineage>
</organism>
<evidence type="ECO:0000256" key="2">
    <source>
        <dbReference type="ARBA" id="ARBA00022692"/>
    </source>
</evidence>
<dbReference type="GO" id="GO:0016020">
    <property type="term" value="C:membrane"/>
    <property type="evidence" value="ECO:0007669"/>
    <property type="project" value="UniProtKB-SubCell"/>
</dbReference>
<gene>
    <name evidence="6" type="ORF">ADK75_17155</name>
</gene>
<dbReference type="Proteomes" id="UP000037084">
    <property type="component" value="Unassembled WGS sequence"/>
</dbReference>
<proteinExistence type="predicted"/>
<evidence type="ECO:0000313" key="6">
    <source>
        <dbReference type="EMBL" id="KOG51105.1"/>
    </source>
</evidence>
<protein>
    <submittedName>
        <fullName evidence="6">Membrane protein</fullName>
    </submittedName>
</protein>
<keyword evidence="2 5" id="KW-0812">Transmembrane</keyword>
<dbReference type="OrthoDB" id="2629817at2"/>
<dbReference type="Pfam" id="PF13564">
    <property type="entry name" value="DoxX_2"/>
    <property type="match status" value="1"/>
</dbReference>
<accession>A0A0L8MLA9</accession>
<evidence type="ECO:0000256" key="1">
    <source>
        <dbReference type="ARBA" id="ARBA00004141"/>
    </source>
</evidence>
<sequence>MSTTAVVLALVGAFMVGFSAASVFLGAKWVVEPLAEYGVPRAWWTWLGVAKAAGAAGLVVGVFVPAIGIAAAIGIALYFAGAVITVLRAKSYAHVAFPLIYAAPAVATLALAVNG</sequence>